<feature type="transmembrane region" description="Helical" evidence="1">
    <location>
        <begin position="6"/>
        <end position="30"/>
    </location>
</feature>
<keyword evidence="3" id="KW-1185">Reference proteome</keyword>
<gene>
    <name evidence="2" type="ORF">HGB44_17145</name>
</gene>
<reference evidence="2 3" key="1">
    <citation type="submission" date="2020-04" db="EMBL/GenBank/DDBJ databases">
        <title>MicrobeNet Type strains.</title>
        <authorList>
            <person name="Nicholson A.C."/>
        </authorList>
    </citation>
    <scope>NUCLEOTIDE SEQUENCE [LARGE SCALE GENOMIC DNA]</scope>
    <source>
        <strain evidence="2 3">ATCC 23612</strain>
    </source>
</reference>
<proteinExistence type="predicted"/>
<organism evidence="2 3">
    <name type="scientific">Nocardiopsis alborubida</name>
    <dbReference type="NCBI Taxonomy" id="146802"/>
    <lineage>
        <taxon>Bacteria</taxon>
        <taxon>Bacillati</taxon>
        <taxon>Actinomycetota</taxon>
        <taxon>Actinomycetes</taxon>
        <taxon>Streptosporangiales</taxon>
        <taxon>Nocardiopsidaceae</taxon>
        <taxon>Nocardiopsis</taxon>
    </lineage>
</organism>
<keyword evidence="1" id="KW-0812">Transmembrane</keyword>
<protein>
    <submittedName>
        <fullName evidence="2">Uncharacterized protein</fullName>
    </submittedName>
</protein>
<keyword evidence="1" id="KW-0472">Membrane</keyword>
<dbReference type="EMBL" id="JAAXPG010000015">
    <property type="protein sequence ID" value="NKY99377.1"/>
    <property type="molecule type" value="Genomic_DNA"/>
</dbReference>
<name>A0A7X6MEM2_9ACTN</name>
<accession>A0A7X6MEM2</accession>
<comment type="caution">
    <text evidence="2">The sequence shown here is derived from an EMBL/GenBank/DDBJ whole genome shotgun (WGS) entry which is preliminary data.</text>
</comment>
<keyword evidence="1" id="KW-1133">Transmembrane helix</keyword>
<evidence type="ECO:0000256" key="1">
    <source>
        <dbReference type="SAM" id="Phobius"/>
    </source>
</evidence>
<dbReference type="AlphaFoldDB" id="A0A7X6MEM2"/>
<sequence length="53" mass="5586">MSFTLMLSALALVAVLGVVAAIFVGGAVYVGRMRRNGTEAVLAGARRHRELRG</sequence>
<dbReference type="Proteomes" id="UP000553209">
    <property type="component" value="Unassembled WGS sequence"/>
</dbReference>
<evidence type="ECO:0000313" key="2">
    <source>
        <dbReference type="EMBL" id="NKY99377.1"/>
    </source>
</evidence>
<evidence type="ECO:0000313" key="3">
    <source>
        <dbReference type="Proteomes" id="UP000553209"/>
    </source>
</evidence>
<dbReference type="RefSeq" id="WP_168444042.1">
    <property type="nucleotide sequence ID" value="NZ_JAAXPG010000015.1"/>
</dbReference>